<dbReference type="Proteomes" id="UP000735302">
    <property type="component" value="Unassembled WGS sequence"/>
</dbReference>
<dbReference type="EMBL" id="BLXT01002524">
    <property type="protein sequence ID" value="GFN95685.1"/>
    <property type="molecule type" value="Genomic_DNA"/>
</dbReference>
<comment type="caution">
    <text evidence="2">The sequence shown here is derived from an EMBL/GenBank/DDBJ whole genome shotgun (WGS) entry which is preliminary data.</text>
</comment>
<accession>A0AAV3ZIF7</accession>
<keyword evidence="3" id="KW-1185">Reference proteome</keyword>
<dbReference type="AlphaFoldDB" id="A0AAV3ZIF7"/>
<name>A0AAV3ZIF7_9GAST</name>
<sequence>MNNCRNHAVILLEDSFSLQNAWQRDSRYFANEMFYKSTVFLIPNHYERPIETLVEKRSICTTTGKTPTSCSLAPAESRSTCSDSGQSTIALNNLS</sequence>
<evidence type="ECO:0000313" key="3">
    <source>
        <dbReference type="Proteomes" id="UP000735302"/>
    </source>
</evidence>
<organism evidence="2 3">
    <name type="scientific">Plakobranchus ocellatus</name>
    <dbReference type="NCBI Taxonomy" id="259542"/>
    <lineage>
        <taxon>Eukaryota</taxon>
        <taxon>Metazoa</taxon>
        <taxon>Spiralia</taxon>
        <taxon>Lophotrochozoa</taxon>
        <taxon>Mollusca</taxon>
        <taxon>Gastropoda</taxon>
        <taxon>Heterobranchia</taxon>
        <taxon>Euthyneura</taxon>
        <taxon>Panpulmonata</taxon>
        <taxon>Sacoglossa</taxon>
        <taxon>Placobranchoidea</taxon>
        <taxon>Plakobranchidae</taxon>
        <taxon>Plakobranchus</taxon>
    </lineage>
</organism>
<evidence type="ECO:0000313" key="2">
    <source>
        <dbReference type="EMBL" id="GFN95685.1"/>
    </source>
</evidence>
<reference evidence="2 3" key="1">
    <citation type="journal article" date="2021" name="Elife">
        <title>Chloroplast acquisition without the gene transfer in kleptoplastic sea slugs, Plakobranchus ocellatus.</title>
        <authorList>
            <person name="Maeda T."/>
            <person name="Takahashi S."/>
            <person name="Yoshida T."/>
            <person name="Shimamura S."/>
            <person name="Takaki Y."/>
            <person name="Nagai Y."/>
            <person name="Toyoda A."/>
            <person name="Suzuki Y."/>
            <person name="Arimoto A."/>
            <person name="Ishii H."/>
            <person name="Satoh N."/>
            <person name="Nishiyama T."/>
            <person name="Hasebe M."/>
            <person name="Maruyama T."/>
            <person name="Minagawa J."/>
            <person name="Obokata J."/>
            <person name="Shigenobu S."/>
        </authorList>
    </citation>
    <scope>NUCLEOTIDE SEQUENCE [LARGE SCALE GENOMIC DNA]</scope>
</reference>
<feature type="region of interest" description="Disordered" evidence="1">
    <location>
        <begin position="64"/>
        <end position="95"/>
    </location>
</feature>
<proteinExistence type="predicted"/>
<evidence type="ECO:0000256" key="1">
    <source>
        <dbReference type="SAM" id="MobiDB-lite"/>
    </source>
</evidence>
<gene>
    <name evidence="2" type="ORF">PoB_002219100</name>
</gene>
<protein>
    <submittedName>
        <fullName evidence="2">Uncharacterized protein</fullName>
    </submittedName>
</protein>